<sequence length="79" mass="8667">MNHDGLSTGVDLGFISFNTVTYLIQNIRGISHYGAWTGFGLHEDGFTSWRPAHLRQANPILSTVVIPESNQGIHPSCQS</sequence>
<comment type="caution">
    <text evidence="1">The sequence shown here is derived from an EMBL/GenBank/DDBJ whole genome shotgun (WGS) entry which is preliminary data.</text>
</comment>
<dbReference type="VEuPathDB" id="FungiDB:BO70DRAFT_366481"/>
<protein>
    <submittedName>
        <fullName evidence="1">Uncharacterized protein</fullName>
    </submittedName>
</protein>
<dbReference type="RefSeq" id="XP_025394789.1">
    <property type="nucleotide sequence ID" value="XM_025544343.1"/>
</dbReference>
<organism evidence="1 2">
    <name type="scientific">Aspergillus heteromorphus CBS 117.55</name>
    <dbReference type="NCBI Taxonomy" id="1448321"/>
    <lineage>
        <taxon>Eukaryota</taxon>
        <taxon>Fungi</taxon>
        <taxon>Dikarya</taxon>
        <taxon>Ascomycota</taxon>
        <taxon>Pezizomycotina</taxon>
        <taxon>Eurotiomycetes</taxon>
        <taxon>Eurotiomycetidae</taxon>
        <taxon>Eurotiales</taxon>
        <taxon>Aspergillaceae</taxon>
        <taxon>Aspergillus</taxon>
        <taxon>Aspergillus subgen. Circumdati</taxon>
    </lineage>
</organism>
<accession>A0A317V2K2</accession>
<dbReference type="Proteomes" id="UP000247233">
    <property type="component" value="Unassembled WGS sequence"/>
</dbReference>
<dbReference type="AlphaFoldDB" id="A0A317V2K2"/>
<keyword evidence="2" id="KW-1185">Reference proteome</keyword>
<name>A0A317V2K2_9EURO</name>
<dbReference type="OrthoDB" id="5977668at2759"/>
<reference evidence="1 2" key="1">
    <citation type="submission" date="2016-12" db="EMBL/GenBank/DDBJ databases">
        <title>The genomes of Aspergillus section Nigri reveals drivers in fungal speciation.</title>
        <authorList>
            <consortium name="DOE Joint Genome Institute"/>
            <person name="Vesth T.C."/>
            <person name="Nybo J."/>
            <person name="Theobald S."/>
            <person name="Brandl J."/>
            <person name="Frisvad J.C."/>
            <person name="Nielsen K.F."/>
            <person name="Lyhne E.K."/>
            <person name="Kogle M.E."/>
            <person name="Kuo A."/>
            <person name="Riley R."/>
            <person name="Clum A."/>
            <person name="Nolan M."/>
            <person name="Lipzen A."/>
            <person name="Salamov A."/>
            <person name="Henrissat B."/>
            <person name="Wiebenga A."/>
            <person name="De Vries R.P."/>
            <person name="Grigoriev I.V."/>
            <person name="Mortensen U.H."/>
            <person name="Andersen M.R."/>
            <person name="Baker S.E."/>
        </authorList>
    </citation>
    <scope>NUCLEOTIDE SEQUENCE [LARGE SCALE GENOMIC DNA]</scope>
    <source>
        <strain evidence="1 2">CBS 117.55</strain>
    </source>
</reference>
<dbReference type="GeneID" id="37066580"/>
<evidence type="ECO:0000313" key="2">
    <source>
        <dbReference type="Proteomes" id="UP000247233"/>
    </source>
</evidence>
<dbReference type="EMBL" id="MSFL01000044">
    <property type="protein sequence ID" value="PWY66420.1"/>
    <property type="molecule type" value="Genomic_DNA"/>
</dbReference>
<gene>
    <name evidence="1" type="ORF">BO70DRAFT_366481</name>
</gene>
<proteinExistence type="predicted"/>
<evidence type="ECO:0000313" key="1">
    <source>
        <dbReference type="EMBL" id="PWY66420.1"/>
    </source>
</evidence>